<evidence type="ECO:0000256" key="1">
    <source>
        <dbReference type="SAM" id="MobiDB-lite"/>
    </source>
</evidence>
<evidence type="ECO:0000313" key="2">
    <source>
        <dbReference type="EMBL" id="KAF2152641.1"/>
    </source>
</evidence>
<gene>
    <name evidence="2" type="ORF">K461DRAFT_294293</name>
</gene>
<evidence type="ECO:0000313" key="3">
    <source>
        <dbReference type="Proteomes" id="UP000799439"/>
    </source>
</evidence>
<reference evidence="2" key="1">
    <citation type="journal article" date="2020" name="Stud. Mycol.">
        <title>101 Dothideomycetes genomes: a test case for predicting lifestyles and emergence of pathogens.</title>
        <authorList>
            <person name="Haridas S."/>
            <person name="Albert R."/>
            <person name="Binder M."/>
            <person name="Bloem J."/>
            <person name="Labutti K."/>
            <person name="Salamov A."/>
            <person name="Andreopoulos B."/>
            <person name="Baker S."/>
            <person name="Barry K."/>
            <person name="Bills G."/>
            <person name="Bluhm B."/>
            <person name="Cannon C."/>
            <person name="Castanera R."/>
            <person name="Culley D."/>
            <person name="Daum C."/>
            <person name="Ezra D."/>
            <person name="Gonzalez J."/>
            <person name="Henrissat B."/>
            <person name="Kuo A."/>
            <person name="Liang C."/>
            <person name="Lipzen A."/>
            <person name="Lutzoni F."/>
            <person name="Magnuson J."/>
            <person name="Mondo S."/>
            <person name="Nolan M."/>
            <person name="Ohm R."/>
            <person name="Pangilinan J."/>
            <person name="Park H.-J."/>
            <person name="Ramirez L."/>
            <person name="Alfaro M."/>
            <person name="Sun H."/>
            <person name="Tritt A."/>
            <person name="Yoshinaga Y."/>
            <person name="Zwiers L.-H."/>
            <person name="Turgeon B."/>
            <person name="Goodwin S."/>
            <person name="Spatafora J."/>
            <person name="Crous P."/>
            <person name="Grigoriev I."/>
        </authorList>
    </citation>
    <scope>NUCLEOTIDE SEQUENCE</scope>
    <source>
        <strain evidence="2">CBS 260.36</strain>
    </source>
</reference>
<dbReference type="Proteomes" id="UP000799439">
    <property type="component" value="Unassembled WGS sequence"/>
</dbReference>
<proteinExistence type="predicted"/>
<accession>A0A9P4IZW4</accession>
<feature type="region of interest" description="Disordered" evidence="1">
    <location>
        <begin position="88"/>
        <end position="140"/>
    </location>
</feature>
<feature type="compositionally biased region" description="Polar residues" evidence="1">
    <location>
        <begin position="88"/>
        <end position="107"/>
    </location>
</feature>
<feature type="region of interest" description="Disordered" evidence="1">
    <location>
        <begin position="23"/>
        <end position="47"/>
    </location>
</feature>
<comment type="caution">
    <text evidence="2">The sequence shown here is derived from an EMBL/GenBank/DDBJ whole genome shotgun (WGS) entry which is preliminary data.</text>
</comment>
<protein>
    <submittedName>
        <fullName evidence="2">Uncharacterized protein</fullName>
    </submittedName>
</protein>
<feature type="compositionally biased region" description="Basic and acidic residues" evidence="1">
    <location>
        <begin position="37"/>
        <end position="46"/>
    </location>
</feature>
<dbReference type="EMBL" id="ML996086">
    <property type="protein sequence ID" value="KAF2152641.1"/>
    <property type="molecule type" value="Genomic_DNA"/>
</dbReference>
<name>A0A9P4IZW4_9PEZI</name>
<organism evidence="2 3">
    <name type="scientific">Myriangium duriaei CBS 260.36</name>
    <dbReference type="NCBI Taxonomy" id="1168546"/>
    <lineage>
        <taxon>Eukaryota</taxon>
        <taxon>Fungi</taxon>
        <taxon>Dikarya</taxon>
        <taxon>Ascomycota</taxon>
        <taxon>Pezizomycotina</taxon>
        <taxon>Dothideomycetes</taxon>
        <taxon>Dothideomycetidae</taxon>
        <taxon>Myriangiales</taxon>
        <taxon>Myriangiaceae</taxon>
        <taxon>Myriangium</taxon>
    </lineage>
</organism>
<dbReference type="AlphaFoldDB" id="A0A9P4IZW4"/>
<keyword evidence="3" id="KW-1185">Reference proteome</keyword>
<sequence length="220" mass="23985">MLGYYTVSSASQLSDVLTIFDSPSSNKRRASSIDAPSPEKRRLYDRKARHAPLLERFGYVGYRSSTRSISQDWDRCAGDNVSLSIDNLSGGSSRDSSDHTAVSAASHNSEDVESPTAEVKDRPSSPHDAQNSAKIDRATTGVDADGMTVLPRLELSAVTTITAILPASPKLHHPQLGFSVLRTIDSVPEDAHLYDPNVPQEFTWFKGRFWVPALSVPGRS</sequence>